<evidence type="ECO:0000259" key="9">
    <source>
        <dbReference type="Pfam" id="PF07992"/>
    </source>
</evidence>
<proteinExistence type="inferred from homology"/>
<reference evidence="11 12" key="1">
    <citation type="submission" date="2018-09" db="EMBL/GenBank/DDBJ databases">
        <title>Evolutionary history of phycoerythrin pigmentation in the water bloom-forming cyanobacterium Microcystis aeruginosa.</title>
        <authorList>
            <person name="Tanabe Y."/>
            <person name="Tanabe Y."/>
            <person name="Yamaguchi H."/>
        </authorList>
    </citation>
    <scope>NUCLEOTIDE SEQUENCE [LARGE SCALE GENOMIC DNA]</scope>
    <source>
        <strain evidence="11 12">NIES-2519</strain>
    </source>
</reference>
<dbReference type="Proteomes" id="UP000323569">
    <property type="component" value="Unassembled WGS sequence"/>
</dbReference>
<keyword evidence="2" id="KW-0602">Photosynthesis</keyword>
<dbReference type="Pfam" id="PF07992">
    <property type="entry name" value="Pyr_redox_2"/>
    <property type="match status" value="1"/>
</dbReference>
<dbReference type="GO" id="GO:0004497">
    <property type="term" value="F:monooxygenase activity"/>
    <property type="evidence" value="ECO:0007669"/>
    <property type="project" value="UniProtKB-KW"/>
</dbReference>
<dbReference type="RefSeq" id="WP_008206952.1">
    <property type="nucleotide sequence ID" value="NZ_BHVO01000026.1"/>
</dbReference>
<keyword evidence="11" id="KW-0503">Monooxygenase</keyword>
<evidence type="ECO:0000313" key="12">
    <source>
        <dbReference type="Proteomes" id="UP000323569"/>
    </source>
</evidence>
<name>A0A5A5R5X6_MICAE</name>
<protein>
    <recommendedName>
        <fullName evidence="8">Geranylgeranyl reductase</fullName>
    </recommendedName>
</protein>
<dbReference type="GO" id="GO:0102067">
    <property type="term" value="F:geranylgeranyl diphosphate reductase activity"/>
    <property type="evidence" value="ECO:0007669"/>
    <property type="project" value="UniProtKB-EC"/>
</dbReference>
<organism evidence="11 12">
    <name type="scientific">Microcystis aeruginosa NIES-2519</name>
    <dbReference type="NCBI Taxonomy" id="2303981"/>
    <lineage>
        <taxon>Bacteria</taxon>
        <taxon>Bacillati</taxon>
        <taxon>Cyanobacteriota</taxon>
        <taxon>Cyanophyceae</taxon>
        <taxon>Oscillatoriophycideae</taxon>
        <taxon>Chroococcales</taxon>
        <taxon>Microcystaceae</taxon>
        <taxon>Microcystis</taxon>
    </lineage>
</organism>
<comment type="catalytic activity">
    <reaction evidence="7">
        <text>phytyl diphosphate + 3 NADP(+) = geranylgeranyl diphosphate + 3 NADPH + 3 H(+)</text>
        <dbReference type="Rhea" id="RHEA:26229"/>
        <dbReference type="ChEBI" id="CHEBI:15378"/>
        <dbReference type="ChEBI" id="CHEBI:57533"/>
        <dbReference type="ChEBI" id="CHEBI:57783"/>
        <dbReference type="ChEBI" id="CHEBI:58349"/>
        <dbReference type="ChEBI" id="CHEBI:75434"/>
        <dbReference type="EC" id="1.3.1.83"/>
    </reaction>
</comment>
<evidence type="ECO:0000256" key="5">
    <source>
        <dbReference type="ARBA" id="ARBA00023171"/>
    </source>
</evidence>
<dbReference type="InterPro" id="IPR023753">
    <property type="entry name" value="FAD/NAD-binding_dom"/>
</dbReference>
<evidence type="ECO:0000256" key="6">
    <source>
        <dbReference type="ARBA" id="ARBA00023444"/>
    </source>
</evidence>
<dbReference type="PANTHER" id="PTHR42685:SF4">
    <property type="entry name" value="GERANYLGERANYL DIPHOSPHATE REDUCTASE, CHLOROPLASTIC"/>
    <property type="match status" value="1"/>
</dbReference>
<dbReference type="GO" id="GO:0015979">
    <property type="term" value="P:photosynthesis"/>
    <property type="evidence" value="ECO:0007669"/>
    <property type="project" value="UniProtKB-KW"/>
</dbReference>
<comment type="caution">
    <text evidence="11">The sequence shown here is derived from an EMBL/GenBank/DDBJ whole genome shotgun (WGS) entry which is preliminary data.</text>
</comment>
<dbReference type="SUPFAM" id="SSF51905">
    <property type="entry name" value="FAD/NAD(P)-binding domain"/>
    <property type="match status" value="1"/>
</dbReference>
<dbReference type="PRINTS" id="PR00420">
    <property type="entry name" value="RNGMNOXGNASE"/>
</dbReference>
<evidence type="ECO:0000256" key="8">
    <source>
        <dbReference type="NCBIfam" id="TIGR02028"/>
    </source>
</evidence>
<keyword evidence="3" id="KW-0521">NADP</keyword>
<feature type="domain" description="Digeranylgeranylglycerophospholipid reductase catalytic" evidence="10">
    <location>
        <begin position="190"/>
        <end position="229"/>
    </location>
</feature>
<comment type="pathway">
    <text evidence="6">Porphyrin-containing compound metabolism.</text>
</comment>
<dbReference type="NCBIfam" id="TIGR02028">
    <property type="entry name" value="ChlP"/>
    <property type="match status" value="1"/>
</dbReference>
<keyword evidence="5" id="KW-0149">Chlorophyll biosynthesis</keyword>
<dbReference type="InterPro" id="IPR010253">
    <property type="entry name" value="BchP_ChlP_pln/prok"/>
</dbReference>
<dbReference type="GO" id="GO:0015995">
    <property type="term" value="P:chlorophyll biosynthetic process"/>
    <property type="evidence" value="ECO:0007669"/>
    <property type="project" value="UniProtKB-UniRule"/>
</dbReference>
<evidence type="ECO:0000256" key="1">
    <source>
        <dbReference type="ARBA" id="ARBA00006632"/>
    </source>
</evidence>
<dbReference type="Pfam" id="PF22578">
    <property type="entry name" value="GGR_cat"/>
    <property type="match status" value="1"/>
</dbReference>
<keyword evidence="4 11" id="KW-0560">Oxidoreductase</keyword>
<dbReference type="PANTHER" id="PTHR42685">
    <property type="entry name" value="GERANYLGERANYL DIPHOSPHATE REDUCTASE"/>
    <property type="match status" value="1"/>
</dbReference>
<dbReference type="AlphaFoldDB" id="A0A5A5R5X6"/>
<dbReference type="GO" id="GO:0045550">
    <property type="term" value="F:geranylgeranyl reductase activity"/>
    <property type="evidence" value="ECO:0007669"/>
    <property type="project" value="UniProtKB-UniRule"/>
</dbReference>
<evidence type="ECO:0000259" key="10">
    <source>
        <dbReference type="Pfam" id="PF22578"/>
    </source>
</evidence>
<dbReference type="InterPro" id="IPR050407">
    <property type="entry name" value="Geranylgeranyl_reductase"/>
</dbReference>
<evidence type="ECO:0000313" key="11">
    <source>
        <dbReference type="EMBL" id="GCA70378.1"/>
    </source>
</evidence>
<dbReference type="FunFam" id="3.50.50.60:FF:000083">
    <property type="entry name" value="Geranylgeranyl diphosphate reductase"/>
    <property type="match status" value="1"/>
</dbReference>
<dbReference type="InterPro" id="IPR011777">
    <property type="entry name" value="Geranylgeranyl_Rdtase_fam"/>
</dbReference>
<dbReference type="InterPro" id="IPR011774">
    <property type="entry name" value="Geranylgeranyl_Rdtase_pln/cyn"/>
</dbReference>
<dbReference type="InterPro" id="IPR054715">
    <property type="entry name" value="GGR_cat"/>
</dbReference>
<dbReference type="NCBIfam" id="TIGR02032">
    <property type="entry name" value="GG-red-SF"/>
    <property type="match status" value="1"/>
</dbReference>
<dbReference type="InterPro" id="IPR036188">
    <property type="entry name" value="FAD/NAD-bd_sf"/>
</dbReference>
<dbReference type="Gene3D" id="3.50.50.60">
    <property type="entry name" value="FAD/NAD(P)-binding domain"/>
    <property type="match status" value="1"/>
</dbReference>
<dbReference type="EMBL" id="BHVO01000026">
    <property type="protein sequence ID" value="GCA70378.1"/>
    <property type="molecule type" value="Genomic_DNA"/>
</dbReference>
<feature type="domain" description="FAD/NAD(P)-binding" evidence="9">
    <location>
        <begin position="3"/>
        <end position="81"/>
    </location>
</feature>
<dbReference type="NCBIfam" id="TIGR02023">
    <property type="entry name" value="BchP-ChlP"/>
    <property type="match status" value="1"/>
</dbReference>
<evidence type="ECO:0000256" key="3">
    <source>
        <dbReference type="ARBA" id="ARBA00022857"/>
    </source>
</evidence>
<sequence length="405" mass="44872">MLRVAVVGSGPAGSSAAETLAKAGIETYLFERKLDNAKPCGGAIPLCMVSEFDLPPEIIDRRVRKMKMISPSNVEVDINLDNQDEYIGMCRREVLDGFMRERAHKLGAHLINGTVYGLDIPTNSTDPYTLHYADHSNGNSQGEMKSLKVDVVIGADGANSRIAKAIDAGDYNYAIAFQERIRLPQDKMAYYEDLAEMYVGKDVSPDFYAWVFPKYDHVAVGTGTMKVNKAMIKDLQAGIRARAARRLEGGEIIRVEAHPIPEHPRPRRVVGRVALVGDAAGTVTKSSGEGIYFAAKSARMCAETIVEVTNGGQRIPTEDELKLYLKRWDKKYGMTYLVLDILQRVFYRTDATREAFVEMCSDKDVQKMTFDSYLYKTVVPANPLVQMKITAKTIGSLLRGNALAP</sequence>
<evidence type="ECO:0000256" key="2">
    <source>
        <dbReference type="ARBA" id="ARBA00022531"/>
    </source>
</evidence>
<gene>
    <name evidence="11" type="primary">kmo</name>
    <name evidence="11" type="ORF">MiYa_01910</name>
</gene>
<comment type="similarity">
    <text evidence="1">Belongs to the geranylgeranyl reductase family. ChlP subfamily.</text>
</comment>
<accession>A0A5A5R5X6</accession>
<evidence type="ECO:0000256" key="4">
    <source>
        <dbReference type="ARBA" id="ARBA00023002"/>
    </source>
</evidence>
<evidence type="ECO:0000256" key="7">
    <source>
        <dbReference type="ARBA" id="ARBA00047837"/>
    </source>
</evidence>